<keyword evidence="5" id="KW-0378">Hydrolase</keyword>
<dbReference type="Pfam" id="PF01471">
    <property type="entry name" value="PG_binding_1"/>
    <property type="match status" value="1"/>
</dbReference>
<evidence type="ECO:0000313" key="11">
    <source>
        <dbReference type="EMBL" id="MDP5274541.1"/>
    </source>
</evidence>
<dbReference type="InterPro" id="IPR036365">
    <property type="entry name" value="PGBD-like_sf"/>
</dbReference>
<evidence type="ECO:0000256" key="7">
    <source>
        <dbReference type="ARBA" id="ARBA00023316"/>
    </source>
</evidence>
<organism evidence="11 12">
    <name type="scientific">Chengkuizengella axinellae</name>
    <dbReference type="NCBI Taxonomy" id="3064388"/>
    <lineage>
        <taxon>Bacteria</taxon>
        <taxon>Bacillati</taxon>
        <taxon>Bacillota</taxon>
        <taxon>Bacilli</taxon>
        <taxon>Bacillales</taxon>
        <taxon>Paenibacillaceae</taxon>
        <taxon>Chengkuizengella</taxon>
    </lineage>
</organism>
<keyword evidence="7" id="KW-0961">Cell wall biogenesis/degradation</keyword>
<evidence type="ECO:0000256" key="1">
    <source>
        <dbReference type="ARBA" id="ARBA00007010"/>
    </source>
</evidence>
<dbReference type="SUPFAM" id="SSF47090">
    <property type="entry name" value="PGBD-like"/>
    <property type="match status" value="1"/>
</dbReference>
<evidence type="ECO:0000256" key="3">
    <source>
        <dbReference type="ARBA" id="ARBA00022544"/>
    </source>
</evidence>
<evidence type="ECO:0000313" key="12">
    <source>
        <dbReference type="Proteomes" id="UP001231941"/>
    </source>
</evidence>
<feature type="domain" description="Cell wall hydrolase SleB" evidence="10">
    <location>
        <begin position="137"/>
        <end position="235"/>
    </location>
</feature>
<evidence type="ECO:0000256" key="5">
    <source>
        <dbReference type="ARBA" id="ARBA00022801"/>
    </source>
</evidence>
<evidence type="ECO:0000259" key="10">
    <source>
        <dbReference type="Pfam" id="PF07486"/>
    </source>
</evidence>
<feature type="domain" description="Peptidoglycan binding-like" evidence="9">
    <location>
        <begin position="41"/>
        <end position="97"/>
    </location>
</feature>
<comment type="similarity">
    <text evidence="1">Belongs to the SleB family.</text>
</comment>
<evidence type="ECO:0000259" key="9">
    <source>
        <dbReference type="Pfam" id="PF01471"/>
    </source>
</evidence>
<evidence type="ECO:0000256" key="8">
    <source>
        <dbReference type="NCBIfam" id="TIGR02869"/>
    </source>
</evidence>
<dbReference type="InterPro" id="IPR036366">
    <property type="entry name" value="PGBDSf"/>
</dbReference>
<dbReference type="InterPro" id="IPR011105">
    <property type="entry name" value="Cell_wall_hydrolase_SleB"/>
</dbReference>
<keyword evidence="4" id="KW-0732">Signal</keyword>
<dbReference type="RefSeq" id="WP_305991845.1">
    <property type="nucleotide sequence ID" value="NZ_JAVAMP010000003.1"/>
</dbReference>
<evidence type="ECO:0000256" key="2">
    <source>
        <dbReference type="ARBA" id="ARBA00018364"/>
    </source>
</evidence>
<gene>
    <name evidence="11" type="primary">sleB</name>
    <name evidence="11" type="ORF">Q5Y73_10505</name>
</gene>
<dbReference type="InterPro" id="IPR002477">
    <property type="entry name" value="Peptidoglycan-bd-like"/>
</dbReference>
<keyword evidence="12" id="KW-1185">Reference proteome</keyword>
<keyword evidence="3" id="KW-0309">Germination</keyword>
<dbReference type="Proteomes" id="UP001231941">
    <property type="component" value="Unassembled WGS sequence"/>
</dbReference>
<name>A0ABT9IYU1_9BACL</name>
<comment type="caution">
    <text evidence="11">The sequence shown here is derived from an EMBL/GenBank/DDBJ whole genome shotgun (WGS) entry which is preliminary data.</text>
</comment>
<accession>A0ABT9IYU1</accession>
<dbReference type="Gene3D" id="1.10.10.2520">
    <property type="entry name" value="Cell wall hydrolase SleB, domain 1"/>
    <property type="match status" value="1"/>
</dbReference>
<evidence type="ECO:0000256" key="6">
    <source>
        <dbReference type="ARBA" id="ARBA00022969"/>
    </source>
</evidence>
<dbReference type="Gene3D" id="1.10.101.10">
    <property type="entry name" value="PGBD-like superfamily/PGBD"/>
    <property type="match status" value="1"/>
</dbReference>
<reference evidence="11 12" key="1">
    <citation type="submission" date="2023-08" db="EMBL/GenBank/DDBJ databases">
        <authorList>
            <person name="Park J.-S."/>
        </authorList>
    </citation>
    <scope>NUCLEOTIDE SEQUENCE [LARGE SCALE GENOMIC DNA]</scope>
    <source>
        <strain evidence="11 12">2205SS18-9</strain>
    </source>
</reference>
<protein>
    <recommendedName>
        <fullName evidence="2 8">Spore cortex-lytic enzyme</fullName>
    </recommendedName>
</protein>
<dbReference type="NCBIfam" id="TIGR02869">
    <property type="entry name" value="spore_SleB"/>
    <property type="match status" value="1"/>
</dbReference>
<dbReference type="InterPro" id="IPR042047">
    <property type="entry name" value="SleB_dom1"/>
</dbReference>
<dbReference type="Gene3D" id="6.20.240.60">
    <property type="match status" value="1"/>
</dbReference>
<sequence>MYNIRRISFVVCLSFTLLFSPLLSSYSSAFSEQVMDLGAKGEDVIELQERLSYIGFYKGEIDGIYDWELKNSVIYFQKEFGLELVDGITGVKTKEMLLKATEESADSTQVSGPELDTSFSSQDIQYMAQAVYGEARGESYEGKVAVAAVILNRVEHSDFPDTVSEVIFESGAFTAVDDGQMWLSPDAEAYQAVYDAINGSDPTNEAIYYFNPETATSDWIWSREQVIKIGNHIFAI</sequence>
<evidence type="ECO:0000256" key="4">
    <source>
        <dbReference type="ARBA" id="ARBA00022729"/>
    </source>
</evidence>
<proteinExistence type="inferred from homology"/>
<dbReference type="Pfam" id="PF07486">
    <property type="entry name" value="Hydrolase_2"/>
    <property type="match status" value="1"/>
</dbReference>
<keyword evidence="6" id="KW-0749">Sporulation</keyword>
<dbReference type="EMBL" id="JAVAMP010000003">
    <property type="protein sequence ID" value="MDP5274541.1"/>
    <property type="molecule type" value="Genomic_DNA"/>
</dbReference>
<dbReference type="InterPro" id="IPR014224">
    <property type="entry name" value="Spore_cortex_SleB"/>
</dbReference>